<gene>
    <name evidence="5" type="ORF">SUNI508_11456</name>
</gene>
<proteinExistence type="predicted"/>
<evidence type="ECO:0000313" key="5">
    <source>
        <dbReference type="EMBL" id="KAK9414004.1"/>
    </source>
</evidence>
<comment type="caution">
    <text evidence="5">The sequence shown here is derived from an EMBL/GenBank/DDBJ whole genome shotgun (WGS) entry which is preliminary data.</text>
</comment>
<feature type="compositionally biased region" description="Low complexity" evidence="4">
    <location>
        <begin position="74"/>
        <end position="84"/>
    </location>
</feature>
<evidence type="ECO:0000256" key="2">
    <source>
        <dbReference type="ARBA" id="ARBA00022771"/>
    </source>
</evidence>
<dbReference type="Proteomes" id="UP001408356">
    <property type="component" value="Unassembled WGS sequence"/>
</dbReference>
<dbReference type="InterPro" id="IPR036236">
    <property type="entry name" value="Znf_C2H2_sf"/>
</dbReference>
<evidence type="ECO:0008006" key="7">
    <source>
        <dbReference type="Google" id="ProtNLM"/>
    </source>
</evidence>
<name>A0ABR2UHB9_9PEZI</name>
<feature type="compositionally biased region" description="Polar residues" evidence="4">
    <location>
        <begin position="90"/>
        <end position="103"/>
    </location>
</feature>
<evidence type="ECO:0000256" key="1">
    <source>
        <dbReference type="ARBA" id="ARBA00022723"/>
    </source>
</evidence>
<feature type="compositionally biased region" description="Polar residues" evidence="4">
    <location>
        <begin position="200"/>
        <end position="213"/>
    </location>
</feature>
<dbReference type="SUPFAM" id="SSF57667">
    <property type="entry name" value="beta-beta-alpha zinc fingers"/>
    <property type="match status" value="1"/>
</dbReference>
<sequence length="496" mass="54214">MVKHVKGCNGFGGGEAWCPECDAPGRFPLSNRSHCVWKRDTLTQKVMKPIDSIVGHVSRRLSGRRSPAPGHRAPPSSSPSNPEPLKYTDYSHSNVQVASNSTEIDSRSRSELANGPVKRNPVEMGVPSSTLGIIFPSYSKPAQAEYHSSREPAGRAELNGSTSIELPAQSRDADHETMLSATSFSFSTGSSSTMSSTPTNPQRTSIVSPLSTVSEHDGYATRNERCVSSGAVYTEGLTASPITEELPADLWNSAPSSSNSGTYSSSSNSFRPGLLDDFNIDIATMMVDEPQFHIAEMHGSRWIAEICPVHPIPEMPGTVAPFQLLRDRAVQRQLPPRQESGDSDVTLVDLNDDDIELGQRTEGTFNEAIDNSSASSTPPPLAHAVINGEESLQCPYLGCIKTYGTSPQDAKNYARHWRRNHTGDQEFPCPDCDKVFINRKDNLVKHQRRAHGQLVPTLSIKRGVSELDGKETQRASIKRSRQTARVRPRTGSRLPR</sequence>
<evidence type="ECO:0000256" key="3">
    <source>
        <dbReference type="ARBA" id="ARBA00022833"/>
    </source>
</evidence>
<dbReference type="PANTHER" id="PTHR23235:SF132">
    <property type="entry name" value="KRUEPPEL-LIKE FACTOR 9"/>
    <property type="match status" value="1"/>
</dbReference>
<dbReference type="EMBL" id="JARVKF010000431">
    <property type="protein sequence ID" value="KAK9414004.1"/>
    <property type="molecule type" value="Genomic_DNA"/>
</dbReference>
<keyword evidence="3" id="KW-0862">Zinc</keyword>
<feature type="region of interest" description="Disordered" evidence="4">
    <location>
        <begin position="185"/>
        <end position="217"/>
    </location>
</feature>
<feature type="compositionally biased region" description="Basic residues" evidence="4">
    <location>
        <begin position="476"/>
        <end position="496"/>
    </location>
</feature>
<evidence type="ECO:0000313" key="6">
    <source>
        <dbReference type="Proteomes" id="UP001408356"/>
    </source>
</evidence>
<feature type="compositionally biased region" description="Low complexity" evidence="4">
    <location>
        <begin position="185"/>
        <end position="199"/>
    </location>
</feature>
<organism evidence="5 6">
    <name type="scientific">Seiridium unicorne</name>
    <dbReference type="NCBI Taxonomy" id="138068"/>
    <lineage>
        <taxon>Eukaryota</taxon>
        <taxon>Fungi</taxon>
        <taxon>Dikarya</taxon>
        <taxon>Ascomycota</taxon>
        <taxon>Pezizomycotina</taxon>
        <taxon>Sordariomycetes</taxon>
        <taxon>Xylariomycetidae</taxon>
        <taxon>Amphisphaeriales</taxon>
        <taxon>Sporocadaceae</taxon>
        <taxon>Seiridium</taxon>
    </lineage>
</organism>
<keyword evidence="1" id="KW-0479">Metal-binding</keyword>
<feature type="region of interest" description="Disordered" evidence="4">
    <location>
        <begin position="51"/>
        <end position="126"/>
    </location>
</feature>
<evidence type="ECO:0000256" key="4">
    <source>
        <dbReference type="SAM" id="MobiDB-lite"/>
    </source>
</evidence>
<feature type="region of interest" description="Disordered" evidence="4">
    <location>
        <begin position="467"/>
        <end position="496"/>
    </location>
</feature>
<protein>
    <recommendedName>
        <fullName evidence="7">C2H2-type domain-containing protein</fullName>
    </recommendedName>
</protein>
<accession>A0ABR2UHB9</accession>
<dbReference type="PANTHER" id="PTHR23235">
    <property type="entry name" value="KRUEPPEL-LIKE TRANSCRIPTION FACTOR"/>
    <property type="match status" value="1"/>
</dbReference>
<keyword evidence="6" id="KW-1185">Reference proteome</keyword>
<keyword evidence="2" id="KW-0863">Zinc-finger</keyword>
<dbReference type="Gene3D" id="3.30.160.60">
    <property type="entry name" value="Classic Zinc Finger"/>
    <property type="match status" value="1"/>
</dbReference>
<reference evidence="5 6" key="1">
    <citation type="journal article" date="2024" name="J. Plant Pathol.">
        <title>Sequence and assembly of the genome of Seiridium unicorne, isolate CBS 538.82, causal agent of cypress canker disease.</title>
        <authorList>
            <person name="Scali E."/>
            <person name="Rocca G.D."/>
            <person name="Danti R."/>
            <person name="Garbelotto M."/>
            <person name="Barberini S."/>
            <person name="Baroncelli R."/>
            <person name="Emiliani G."/>
        </authorList>
    </citation>
    <scope>NUCLEOTIDE SEQUENCE [LARGE SCALE GENOMIC DNA]</scope>
    <source>
        <strain evidence="5 6">BM-138-508</strain>
    </source>
</reference>